<dbReference type="InterPro" id="IPR029063">
    <property type="entry name" value="SAM-dependent_MTases_sf"/>
</dbReference>
<dbReference type="Gene3D" id="3.40.50.150">
    <property type="entry name" value="Vaccinia Virus protein VP39"/>
    <property type="match status" value="1"/>
</dbReference>
<reference evidence="4" key="1">
    <citation type="submission" date="2016-10" db="EMBL/GenBank/DDBJ databases">
        <authorList>
            <person name="Varghese N."/>
            <person name="Submissions S."/>
        </authorList>
    </citation>
    <scope>NUCLEOTIDE SEQUENCE [LARGE SCALE GENOMIC DNA]</scope>
    <source>
        <strain evidence="4">DSM 45245</strain>
    </source>
</reference>
<dbReference type="GO" id="GO:0008168">
    <property type="term" value="F:methyltransferase activity"/>
    <property type="evidence" value="ECO:0007669"/>
    <property type="project" value="UniProtKB-KW"/>
</dbReference>
<dbReference type="STRING" id="405436.SAMN05444365_105229"/>
<proteinExistence type="predicted"/>
<dbReference type="RefSeq" id="WP_091557491.1">
    <property type="nucleotide sequence ID" value="NZ_FNPH01000005.1"/>
</dbReference>
<sequence length="207" mass="21978">MGASRWSELTGGNADAGARYASRFAALAASGADVHGEARFCADRAEPGARVLDAGCGTGRVAIRLAELGYRCVGVDLDESMLAEARRLAPELPWIRDDLAELDLPGHGIAEPFDLIVAAGNVIPLLTPRTEPAVLARLTAHLRPGGLLVAGFGLDPAHLPLNWAPVDLRRYDEWCAAAGLALHERYATWDGEEYAGGGYAVSVHRRS</sequence>
<dbReference type="GO" id="GO:0032259">
    <property type="term" value="P:methylation"/>
    <property type="evidence" value="ECO:0007669"/>
    <property type="project" value="UniProtKB-KW"/>
</dbReference>
<dbReference type="Proteomes" id="UP000242415">
    <property type="component" value="Unassembled WGS sequence"/>
</dbReference>
<gene>
    <name evidence="3" type="ORF">SAMN05444365_105229</name>
</gene>
<evidence type="ECO:0000313" key="3">
    <source>
        <dbReference type="EMBL" id="SDZ08227.1"/>
    </source>
</evidence>
<dbReference type="SUPFAM" id="SSF53335">
    <property type="entry name" value="S-adenosyl-L-methionine-dependent methyltransferases"/>
    <property type="match status" value="1"/>
</dbReference>
<protein>
    <submittedName>
        <fullName evidence="3">Methyltransferase domain-containing protein</fullName>
    </submittedName>
</protein>
<dbReference type="AlphaFoldDB" id="A0A1H3Q4C8"/>
<dbReference type="OrthoDB" id="7062303at2"/>
<dbReference type="CDD" id="cd02440">
    <property type="entry name" value="AdoMet_MTases"/>
    <property type="match status" value="1"/>
</dbReference>
<dbReference type="EMBL" id="FNPH01000005">
    <property type="protein sequence ID" value="SDZ08227.1"/>
    <property type="molecule type" value="Genomic_DNA"/>
</dbReference>
<dbReference type="PANTHER" id="PTHR43861">
    <property type="entry name" value="TRANS-ACONITATE 2-METHYLTRANSFERASE-RELATED"/>
    <property type="match status" value="1"/>
</dbReference>
<name>A0A1H3Q4C8_9ACTN</name>
<keyword evidence="4" id="KW-1185">Reference proteome</keyword>
<keyword evidence="3" id="KW-0489">Methyltransferase</keyword>
<accession>A0A1H3Q4C8</accession>
<keyword evidence="1 3" id="KW-0808">Transferase</keyword>
<dbReference type="InterPro" id="IPR041698">
    <property type="entry name" value="Methyltransf_25"/>
</dbReference>
<evidence type="ECO:0000256" key="1">
    <source>
        <dbReference type="ARBA" id="ARBA00022679"/>
    </source>
</evidence>
<feature type="domain" description="Methyltransferase" evidence="2">
    <location>
        <begin position="51"/>
        <end position="146"/>
    </location>
</feature>
<evidence type="ECO:0000259" key="2">
    <source>
        <dbReference type="Pfam" id="PF13649"/>
    </source>
</evidence>
<organism evidence="3 4">
    <name type="scientific">Micromonospora pattaloongensis</name>
    <dbReference type="NCBI Taxonomy" id="405436"/>
    <lineage>
        <taxon>Bacteria</taxon>
        <taxon>Bacillati</taxon>
        <taxon>Actinomycetota</taxon>
        <taxon>Actinomycetes</taxon>
        <taxon>Micromonosporales</taxon>
        <taxon>Micromonosporaceae</taxon>
        <taxon>Micromonospora</taxon>
    </lineage>
</organism>
<dbReference type="Pfam" id="PF13649">
    <property type="entry name" value="Methyltransf_25"/>
    <property type="match status" value="1"/>
</dbReference>
<evidence type="ECO:0000313" key="4">
    <source>
        <dbReference type="Proteomes" id="UP000242415"/>
    </source>
</evidence>